<comment type="caution">
    <text evidence="2">The sequence shown here is derived from an EMBL/GenBank/DDBJ whole genome shotgun (WGS) entry which is preliminary data.</text>
</comment>
<reference evidence="2 3" key="1">
    <citation type="submission" date="2023-11" db="EMBL/GenBank/DDBJ databases">
        <authorList>
            <person name="Xu M."/>
            <person name="Jiang T."/>
        </authorList>
    </citation>
    <scope>NUCLEOTIDE SEQUENCE [LARGE SCALE GENOMIC DNA]</scope>
    <source>
        <strain evidence="2 3">SD</strain>
    </source>
</reference>
<gene>
    <name evidence="2" type="ORF">SK069_18410</name>
</gene>
<organism evidence="2 3">
    <name type="scientific">Patulibacter brassicae</name>
    <dbReference type="NCBI Taxonomy" id="1705717"/>
    <lineage>
        <taxon>Bacteria</taxon>
        <taxon>Bacillati</taxon>
        <taxon>Actinomycetota</taxon>
        <taxon>Thermoleophilia</taxon>
        <taxon>Solirubrobacterales</taxon>
        <taxon>Patulibacteraceae</taxon>
        <taxon>Patulibacter</taxon>
    </lineage>
</organism>
<dbReference type="EMBL" id="JAXAVX010000016">
    <property type="protein sequence ID" value="MDX8153577.1"/>
    <property type="molecule type" value="Genomic_DNA"/>
</dbReference>
<accession>A0ABU4VNZ9</accession>
<evidence type="ECO:0000313" key="2">
    <source>
        <dbReference type="EMBL" id="MDX8153577.1"/>
    </source>
</evidence>
<feature type="compositionally biased region" description="Low complexity" evidence="1">
    <location>
        <begin position="155"/>
        <end position="182"/>
    </location>
</feature>
<sequence length="182" mass="19009">MSRRRRIAAAVASVLVLVAIATVALVAGGGDPAAPPPDRGPEARAAARYAATWTGVCRDLRTGAAAAARRLDRRSVLRWLASAERTLARIDAARPPRAWSTYHREAVRALAEARRRIVAARERLRGDAAADPAAALDLGGLRTPPAPDELRRRTPACGTPTAPGGAATRPTTAVPAPARTAP</sequence>
<proteinExistence type="predicted"/>
<protein>
    <submittedName>
        <fullName evidence="2">Uncharacterized protein</fullName>
    </submittedName>
</protein>
<feature type="region of interest" description="Disordered" evidence="1">
    <location>
        <begin position="137"/>
        <end position="182"/>
    </location>
</feature>
<keyword evidence="3" id="KW-1185">Reference proteome</keyword>
<dbReference type="Proteomes" id="UP001277761">
    <property type="component" value="Unassembled WGS sequence"/>
</dbReference>
<name>A0ABU4VNZ9_9ACTN</name>
<evidence type="ECO:0000256" key="1">
    <source>
        <dbReference type="SAM" id="MobiDB-lite"/>
    </source>
</evidence>
<evidence type="ECO:0000313" key="3">
    <source>
        <dbReference type="Proteomes" id="UP001277761"/>
    </source>
</evidence>
<dbReference type="RefSeq" id="WP_319955726.1">
    <property type="nucleotide sequence ID" value="NZ_JAXAVX010000016.1"/>
</dbReference>